<feature type="transmembrane region" description="Helical" evidence="8">
    <location>
        <begin position="442"/>
        <end position="461"/>
    </location>
</feature>
<evidence type="ECO:0000256" key="1">
    <source>
        <dbReference type="ARBA" id="ARBA00004651"/>
    </source>
</evidence>
<evidence type="ECO:0000313" key="10">
    <source>
        <dbReference type="Proteomes" id="UP000078272"/>
    </source>
</evidence>
<sequence length="663" mass="72313">MSASTINKPVFFTASAIIFLLALFGVADPSDANRIFSATQSFILGSFGWFYLLAVGILVFTVLFLAVSRYGNLKLGPDDSEPEYRYISWLAMLFAAGMGIGLMFYAVAEPILHYSVPPEEAPGSFAAARQAMSITFFHWGIHAWSIYAIVGLSLAYFSFRYNLPLTIRAGFYPLIRERISGPIGHAADIFAICGTMFGIATSLGLGVLQINAGLGYLFGVPQTALVQVGLIALVTALATLSVVSGLDKGIRRLSEGNLLVAIVLMLFVLAVGPTEFLFRAFVQNIGTYLNDFVSRTFKLYAYEPKSWISDWTLFYWAWWISWSPFVGMFIARISRGRTVREFVIGVLFVPSAFTFFWMTVFGNTAISLDMGPAAGAISRAVGADISVSLFQFFEYLPWSGVASVLSCLLVAIFFVTSADSGSMVIDTIAAGGNSDTPTWQRIYWCSLEGAVAAALLLAGGLSALQTMTLISALPFAVILLLLAFGLLRGMRADMARLDEHRQAQPAIRTRSVSWQAQLATILNHPTKASVRAFVEKTVQPALEEVRRELDRRGLQAAVAAGEDDGISLTVQAEGTRNFVYAVAPAARPAMMFSAAEASRPEARREQVWTARTSFSDGSRGYDVLGFSRDDLIADVLAQFERYRRLTQAPSTALYTTSPDPMPS</sequence>
<reference evidence="9 10" key="1">
    <citation type="journal article" date="2016" name="Front. Microbiol.">
        <title>Genomic Resource of Rice Seed Associated Bacteria.</title>
        <authorList>
            <person name="Midha S."/>
            <person name="Bansal K."/>
            <person name="Sharma S."/>
            <person name="Kumar N."/>
            <person name="Patil P.P."/>
            <person name="Chaudhry V."/>
            <person name="Patil P.B."/>
        </authorList>
    </citation>
    <scope>NUCLEOTIDE SEQUENCE [LARGE SCALE GENOMIC DNA]</scope>
    <source>
        <strain evidence="9 10">NS226</strain>
    </source>
</reference>
<accession>A0A175R4X4</accession>
<dbReference type="PATRIC" id="fig|401562.3.peg.4786"/>
<comment type="similarity">
    <text evidence="2">Belongs to the BCCT transporter (TC 2.A.15) family.</text>
</comment>
<dbReference type="InterPro" id="IPR018093">
    <property type="entry name" value="BCCT_CS"/>
</dbReference>
<proteinExistence type="inferred from homology"/>
<feature type="transmembrane region" description="Helical" evidence="8">
    <location>
        <begin position="87"/>
        <end position="108"/>
    </location>
</feature>
<feature type="transmembrane region" description="Helical" evidence="8">
    <location>
        <begin position="467"/>
        <end position="487"/>
    </location>
</feature>
<dbReference type="PANTHER" id="PTHR30047">
    <property type="entry name" value="HIGH-AFFINITY CHOLINE TRANSPORT PROTEIN-RELATED"/>
    <property type="match status" value="1"/>
</dbReference>
<evidence type="ECO:0000256" key="5">
    <source>
        <dbReference type="ARBA" id="ARBA00022692"/>
    </source>
</evidence>
<keyword evidence="3" id="KW-0813">Transport</keyword>
<dbReference type="GO" id="GO:0005886">
    <property type="term" value="C:plasma membrane"/>
    <property type="evidence" value="ECO:0007669"/>
    <property type="project" value="UniProtKB-SubCell"/>
</dbReference>
<evidence type="ECO:0000256" key="8">
    <source>
        <dbReference type="SAM" id="Phobius"/>
    </source>
</evidence>
<feature type="transmembrane region" description="Helical" evidence="8">
    <location>
        <begin position="186"/>
        <end position="212"/>
    </location>
</feature>
<evidence type="ECO:0000256" key="7">
    <source>
        <dbReference type="ARBA" id="ARBA00023136"/>
    </source>
</evidence>
<keyword evidence="5 8" id="KW-0812">Transmembrane</keyword>
<gene>
    <name evidence="9" type="ORF">NS226_21645</name>
</gene>
<name>A0A175R4X4_9HYPH</name>
<feature type="transmembrane region" description="Helical" evidence="8">
    <location>
        <begin position="313"/>
        <end position="330"/>
    </location>
</feature>
<protein>
    <submittedName>
        <fullName evidence="9">Transporter</fullName>
    </submittedName>
</protein>
<feature type="transmembrane region" description="Helical" evidence="8">
    <location>
        <begin position="395"/>
        <end position="415"/>
    </location>
</feature>
<dbReference type="NCBIfam" id="TIGR00842">
    <property type="entry name" value="bcct"/>
    <property type="match status" value="1"/>
</dbReference>
<evidence type="ECO:0000313" key="9">
    <source>
        <dbReference type="EMBL" id="KTQ84422.1"/>
    </source>
</evidence>
<keyword evidence="6 8" id="KW-1133">Transmembrane helix</keyword>
<comment type="subcellular location">
    <subcellularLocation>
        <location evidence="1">Cell membrane</location>
        <topology evidence="1">Multi-pass membrane protein</topology>
    </subcellularLocation>
</comment>
<evidence type="ECO:0000256" key="6">
    <source>
        <dbReference type="ARBA" id="ARBA00022989"/>
    </source>
</evidence>
<dbReference type="Proteomes" id="UP000078272">
    <property type="component" value="Unassembled WGS sequence"/>
</dbReference>
<comment type="caution">
    <text evidence="9">The sequence shown here is derived from an EMBL/GenBank/DDBJ whole genome shotgun (WGS) entry which is preliminary data.</text>
</comment>
<keyword evidence="7 8" id="KW-0472">Membrane</keyword>
<dbReference type="PROSITE" id="PS01303">
    <property type="entry name" value="BCCT"/>
    <property type="match status" value="1"/>
</dbReference>
<dbReference type="Pfam" id="PF02028">
    <property type="entry name" value="BCCT"/>
    <property type="match status" value="1"/>
</dbReference>
<dbReference type="InterPro" id="IPR000060">
    <property type="entry name" value="BCCT_transptr"/>
</dbReference>
<dbReference type="EMBL" id="LDPZ01000073">
    <property type="protein sequence ID" value="KTQ84422.1"/>
    <property type="molecule type" value="Genomic_DNA"/>
</dbReference>
<feature type="transmembrane region" description="Helical" evidence="8">
    <location>
        <begin position="48"/>
        <end position="67"/>
    </location>
</feature>
<keyword evidence="4" id="KW-1003">Cell membrane</keyword>
<evidence type="ECO:0000256" key="3">
    <source>
        <dbReference type="ARBA" id="ARBA00022448"/>
    </source>
</evidence>
<feature type="transmembrane region" description="Helical" evidence="8">
    <location>
        <begin position="224"/>
        <end position="246"/>
    </location>
</feature>
<organism evidence="9 10">
    <name type="scientific">Aureimonas ureilytica</name>
    <dbReference type="NCBI Taxonomy" id="401562"/>
    <lineage>
        <taxon>Bacteria</taxon>
        <taxon>Pseudomonadati</taxon>
        <taxon>Pseudomonadota</taxon>
        <taxon>Alphaproteobacteria</taxon>
        <taxon>Hyphomicrobiales</taxon>
        <taxon>Aurantimonadaceae</taxon>
        <taxon>Aureimonas</taxon>
    </lineage>
</organism>
<feature type="transmembrane region" description="Helical" evidence="8">
    <location>
        <begin position="141"/>
        <end position="159"/>
    </location>
</feature>
<dbReference type="GO" id="GO:0022857">
    <property type="term" value="F:transmembrane transporter activity"/>
    <property type="evidence" value="ECO:0007669"/>
    <property type="project" value="InterPro"/>
</dbReference>
<dbReference type="PANTHER" id="PTHR30047:SF7">
    <property type="entry name" value="HIGH-AFFINITY CHOLINE TRANSPORT PROTEIN"/>
    <property type="match status" value="1"/>
</dbReference>
<dbReference type="RefSeq" id="WP_058636711.1">
    <property type="nucleotide sequence ID" value="NZ_LDPZ01000073.1"/>
</dbReference>
<dbReference type="STRING" id="401562.NS365_08580"/>
<dbReference type="AlphaFoldDB" id="A0A175R4X4"/>
<feature type="transmembrane region" description="Helical" evidence="8">
    <location>
        <begin position="258"/>
        <end position="282"/>
    </location>
</feature>
<evidence type="ECO:0000256" key="2">
    <source>
        <dbReference type="ARBA" id="ARBA00005658"/>
    </source>
</evidence>
<evidence type="ECO:0000256" key="4">
    <source>
        <dbReference type="ARBA" id="ARBA00022475"/>
    </source>
</evidence>
<feature type="transmembrane region" description="Helical" evidence="8">
    <location>
        <begin position="342"/>
        <end position="360"/>
    </location>
</feature>